<dbReference type="InParanoid" id="A0A1Y2M6P9"/>
<sequence>MDTQPTYPMHYAILIGINAYPTSPLESCVRDVQKIKECLESRIPSVDIQTLTASGGDLPLEHAETWPTSHNVTTAFETVTSRAQPGDLIYVHYSGHGTRLDAAFDFSNKSTGDLALVLLNRDGTKEIPLLGPRVAGLLKSMVEKALVITLVLDCCFSASVYRNSDATVRYYPYNHIAASTYDSSLEHGCTNEALRSVDRDVSMRDNWLLDPDRYTVLAACGPHENAKGGFEASENGERFGALSYFLFKALSEHGLGRRHKDIHRHLCAKFWGSCQAQHPILYGDGDQAFFGQPEPYRTARSTSIFQHHGSHRLLLGVAHGLRVGDLFALSPLGPASDRDAWDDFTAKVSHVLPLTSELELSGTPHGLQTGWIAKPLTCSYLADFPIRLAPEVSHQDAWRAALNERSLVTYSHNEQRPTFQVGLAGNTFEILDEHDRKMINIPAMPQAQTDIRRVCDILEHLARFQMAKHIKNGFPTAAFRDSLDVQARAYGKVFLPGEQINVQHGSIMELIVENLGEATLYIYVYDLSPLWQVKGILHASYEAIPARNNELRFTGRSSKKIRMTIPSVMSGCSSCEDIVKVFITSRPSSFESLELPSLDEVGKTNVRNRVSRPNIQDSEDWMALDFHIRTSL</sequence>
<reference evidence="3 4" key="1">
    <citation type="journal article" date="2017" name="Genome Announc.">
        <title>Genome sequence of the saprophytic ascomycete Epicoccum nigrum ICMP 19927 strain isolated from New Zealand.</title>
        <authorList>
            <person name="Fokin M."/>
            <person name="Fleetwood D."/>
            <person name="Weir B.S."/>
            <person name="Villas-Boas S.G."/>
        </authorList>
    </citation>
    <scope>NUCLEOTIDE SEQUENCE [LARGE SCALE GENOMIC DNA]</scope>
    <source>
        <strain evidence="3 4">ICMP 19927</strain>
    </source>
</reference>
<name>A0A1Y2M6P9_EPING</name>
<dbReference type="InterPro" id="IPR011600">
    <property type="entry name" value="Pept_C14_caspase"/>
</dbReference>
<protein>
    <recommendedName>
        <fullName evidence="2">Peptidase C14 caspase domain-containing protein</fullName>
    </recommendedName>
</protein>
<dbReference type="EMBL" id="KZ107840">
    <property type="protein sequence ID" value="OSS51784.1"/>
    <property type="molecule type" value="Genomic_DNA"/>
</dbReference>
<evidence type="ECO:0000259" key="2">
    <source>
        <dbReference type="Pfam" id="PF00656"/>
    </source>
</evidence>
<dbReference type="Pfam" id="PF00656">
    <property type="entry name" value="Peptidase_C14"/>
    <property type="match status" value="1"/>
</dbReference>
<proteinExistence type="inferred from homology"/>
<comment type="similarity">
    <text evidence="1">Belongs to the peptidase C14B family.</text>
</comment>
<gene>
    <name evidence="3" type="ORF">B5807_03239</name>
</gene>
<dbReference type="GO" id="GO:0004197">
    <property type="term" value="F:cysteine-type endopeptidase activity"/>
    <property type="evidence" value="ECO:0007669"/>
    <property type="project" value="InterPro"/>
</dbReference>
<evidence type="ECO:0000256" key="1">
    <source>
        <dbReference type="ARBA" id="ARBA00009005"/>
    </source>
</evidence>
<dbReference type="Gene3D" id="3.40.50.1460">
    <property type="match status" value="1"/>
</dbReference>
<dbReference type="Proteomes" id="UP000193240">
    <property type="component" value="Unassembled WGS sequence"/>
</dbReference>
<evidence type="ECO:0000313" key="3">
    <source>
        <dbReference type="EMBL" id="OSS51784.1"/>
    </source>
</evidence>
<keyword evidence="4" id="KW-1185">Reference proteome</keyword>
<dbReference type="PANTHER" id="PTHR48104">
    <property type="entry name" value="METACASPASE-4"/>
    <property type="match status" value="1"/>
</dbReference>
<dbReference type="OMA" id="IHRHLCA"/>
<dbReference type="AlphaFoldDB" id="A0A1Y2M6P9"/>
<dbReference type="GO" id="GO:0006508">
    <property type="term" value="P:proteolysis"/>
    <property type="evidence" value="ECO:0007669"/>
    <property type="project" value="InterPro"/>
</dbReference>
<organism evidence="3 4">
    <name type="scientific">Epicoccum nigrum</name>
    <name type="common">Soil fungus</name>
    <name type="synonym">Epicoccum purpurascens</name>
    <dbReference type="NCBI Taxonomy" id="105696"/>
    <lineage>
        <taxon>Eukaryota</taxon>
        <taxon>Fungi</taxon>
        <taxon>Dikarya</taxon>
        <taxon>Ascomycota</taxon>
        <taxon>Pezizomycotina</taxon>
        <taxon>Dothideomycetes</taxon>
        <taxon>Pleosporomycetidae</taxon>
        <taxon>Pleosporales</taxon>
        <taxon>Pleosporineae</taxon>
        <taxon>Didymellaceae</taxon>
        <taxon>Epicoccum</taxon>
    </lineage>
</organism>
<dbReference type="PANTHER" id="PTHR48104:SF30">
    <property type="entry name" value="METACASPASE-1"/>
    <property type="match status" value="1"/>
</dbReference>
<feature type="domain" description="Peptidase C14 caspase" evidence="2">
    <location>
        <begin position="10"/>
        <end position="282"/>
    </location>
</feature>
<evidence type="ECO:0000313" key="4">
    <source>
        <dbReference type="Proteomes" id="UP000193240"/>
    </source>
</evidence>
<dbReference type="GO" id="GO:0005737">
    <property type="term" value="C:cytoplasm"/>
    <property type="evidence" value="ECO:0007669"/>
    <property type="project" value="TreeGrafter"/>
</dbReference>
<accession>A0A1Y2M6P9</accession>
<dbReference type="InterPro" id="IPR050452">
    <property type="entry name" value="Metacaspase"/>
</dbReference>